<evidence type="ECO:0000256" key="9">
    <source>
        <dbReference type="ARBA" id="ARBA00082870"/>
    </source>
</evidence>
<dbReference type="KEGG" id="lcm:102354621"/>
<dbReference type="InParanoid" id="M3XK45"/>
<feature type="domain" description="Calponin-homology (CH)" evidence="12">
    <location>
        <begin position="32"/>
        <end position="139"/>
    </location>
</feature>
<dbReference type="Ensembl" id="ENSLACT00000026657.1">
    <property type="protein sequence ID" value="ENSLACP00000023101.1"/>
    <property type="gene ID" value="ENSLACG00000022578.1"/>
</dbReference>
<dbReference type="Gene3D" id="1.10.418.10">
    <property type="entry name" value="Calponin-like domain"/>
    <property type="match status" value="2"/>
</dbReference>
<dbReference type="EMBL" id="AFYH01145486">
    <property type="status" value="NOT_ANNOTATED_CDS"/>
    <property type="molecule type" value="Genomic_DNA"/>
</dbReference>
<dbReference type="PROSITE" id="PS00020">
    <property type="entry name" value="ACTININ_2"/>
    <property type="match status" value="1"/>
</dbReference>
<evidence type="ECO:0000256" key="7">
    <source>
        <dbReference type="ARBA" id="ARBA00023203"/>
    </source>
</evidence>
<dbReference type="HOGENOM" id="CLU_305218_0_0_1"/>
<dbReference type="eggNOG" id="KOG0516">
    <property type="taxonomic scope" value="Eukaryota"/>
</dbReference>
<dbReference type="SMART" id="SM00033">
    <property type="entry name" value="CH"/>
    <property type="match status" value="2"/>
</dbReference>
<dbReference type="PROSITE" id="PS00019">
    <property type="entry name" value="ACTININ_1"/>
    <property type="match status" value="1"/>
</dbReference>
<reference evidence="13" key="2">
    <citation type="submission" date="2025-08" db="UniProtKB">
        <authorList>
            <consortium name="Ensembl"/>
        </authorList>
    </citation>
    <scope>IDENTIFICATION</scope>
</reference>
<name>M3XK45_LATCH</name>
<dbReference type="PANTHER" id="PTHR47535">
    <property type="entry name" value="MUSCLE-SPECIFIC PROTEIN 300 KDA, ISOFORM G"/>
    <property type="match status" value="1"/>
</dbReference>
<keyword evidence="6 11" id="KW-0472">Membrane</keyword>
<dbReference type="AlphaFoldDB" id="M3XK45"/>
<evidence type="ECO:0000259" key="12">
    <source>
        <dbReference type="PROSITE" id="PS50021"/>
    </source>
</evidence>
<organism evidence="13 14">
    <name type="scientific">Latimeria chalumnae</name>
    <name type="common">Coelacanth</name>
    <dbReference type="NCBI Taxonomy" id="7897"/>
    <lineage>
        <taxon>Eukaryota</taxon>
        <taxon>Metazoa</taxon>
        <taxon>Chordata</taxon>
        <taxon>Craniata</taxon>
        <taxon>Vertebrata</taxon>
        <taxon>Euteleostomi</taxon>
        <taxon>Coelacanthiformes</taxon>
        <taxon>Coelacanthidae</taxon>
        <taxon>Latimeria</taxon>
    </lineage>
</organism>
<dbReference type="PANTHER" id="PTHR47535:SF7">
    <property type="entry name" value="CALMIN"/>
    <property type="match status" value="1"/>
</dbReference>
<dbReference type="EMBL" id="AFYH01145487">
    <property type="status" value="NOT_ANNOTATED_CDS"/>
    <property type="molecule type" value="Genomic_DNA"/>
</dbReference>
<dbReference type="CTD" id="100330495"/>
<dbReference type="InterPro" id="IPR047827">
    <property type="entry name" value="CLMN_CH_first"/>
</dbReference>
<dbReference type="GO" id="GO:0007097">
    <property type="term" value="P:nuclear migration"/>
    <property type="evidence" value="ECO:0007669"/>
    <property type="project" value="TreeGrafter"/>
</dbReference>
<keyword evidence="3 11" id="KW-0812">Transmembrane</keyword>
<feature type="compositionally biased region" description="Polar residues" evidence="10">
    <location>
        <begin position="709"/>
        <end position="725"/>
    </location>
</feature>
<dbReference type="InterPro" id="IPR001715">
    <property type="entry name" value="CH_dom"/>
</dbReference>
<proteinExistence type="predicted"/>
<dbReference type="CDD" id="cd21245">
    <property type="entry name" value="CH_CLMN_rpt2"/>
    <property type="match status" value="1"/>
</dbReference>
<gene>
    <name evidence="13" type="primary">CLMN</name>
</gene>
<feature type="compositionally biased region" description="Polar residues" evidence="10">
    <location>
        <begin position="926"/>
        <end position="937"/>
    </location>
</feature>
<dbReference type="FunFam" id="1.10.418.10:FF:000063">
    <property type="entry name" value="Calmin"/>
    <property type="match status" value="1"/>
</dbReference>
<evidence type="ECO:0000256" key="3">
    <source>
        <dbReference type="ARBA" id="ARBA00022692"/>
    </source>
</evidence>
<dbReference type="FunCoup" id="M3XK45">
    <property type="interactions" value="60"/>
</dbReference>
<dbReference type="Pfam" id="PF00307">
    <property type="entry name" value="CH"/>
    <property type="match status" value="2"/>
</dbReference>
<sequence>MAGQEWDWFQREELIGQISDLRVQNLQVERENVQKRTFTRWMNLHLEKCNPPLAVKDLFMDMQDGKVLMALLEVLSGYNLLQEYKPSSHRIFRLNNIAKALQFLEDRNVKLVNIDAAEIADGNSSITLGLIWNIILFFQIKELTGQIQRRFSSSSSLSSLLNGSDSDTSHPGTPKGKALSVSIKDQRKAIKALLYWVQKRTRKYGVAVQDFGSSWTSGLAFLAIIKAIDPSLVDIKKALEKSPSENLEDAFRIAHYSLGIPRLLEPEDVILNSPDEQSIMTYVSQFLENFSELEDEPTSDSASGSPIEITCAHIKDVSLQQEDKTYIFPQNGSHSYIGNDDYIQPPPPKIYVYSAPEDTANCTLEPVCRDRIETQSQPVISEGITSTQEDTTSVGSSKESLTSDSAEVVQHLQNETYSSLLLVSNKLAQYDELPEAEHGFRSQDSHINVSTCTSCDSISCTESAQESTSEILKEDDNFAIGPEEKFKEPNIPQETLMTSGDETEFLLDSNEEDTYRYTELNKGSIGFTVDLSTDLTKLPKGASGDQNYSLSVAEEQKLVPDSFISSNTPSTSPETSKDEEDAYRYILELQEEEERPHSLSEECEKTEVTHILETIQEAPSPEECESALGVSSPEFNKVDTDSQEECSNEENHSPKISVVPLDLVYYPHYEVPISDVLEAYVEHDTKICREIYSQLLVDPLLEARKESGELNSGEDQNHSENSGRASSVDLCEAATELPVAYNCEFLEIYEDANSSESEDHVESLIFANDNEILLEAVCETEKNLEHQDTCNLSLNEKNYNSEEGATEDPEALTGPELDIKKKKEEELQLLEETDEELKASEHRAVIFAKEPEERYSEITQNLTYSRIEKSGTGSIQFHTNEYKVDTAEEKVTTSQIVQRRFDSTEGTASRIRHNQTAQEGPPGRTFLSSKAPSNPKQSSNVLYFTIILWMLVYCLMILPQLNFNWWPFSAGE</sequence>
<accession>M3XK45</accession>
<keyword evidence="2" id="KW-0597">Phosphoprotein</keyword>
<comment type="subcellular location">
    <subcellularLocation>
        <location evidence="1">Membrane</location>
        <topology evidence="1">Single-pass type IV membrane protein</topology>
    </subcellularLocation>
</comment>
<evidence type="ECO:0000256" key="10">
    <source>
        <dbReference type="SAM" id="MobiDB-lite"/>
    </source>
</evidence>
<dbReference type="SUPFAM" id="SSF47576">
    <property type="entry name" value="Calponin-homology domain, CH-domain"/>
    <property type="match status" value="1"/>
</dbReference>
<dbReference type="EMBL" id="AFYH01145485">
    <property type="status" value="NOT_ANNOTATED_CDS"/>
    <property type="molecule type" value="Genomic_DNA"/>
</dbReference>
<dbReference type="InterPro" id="IPR001589">
    <property type="entry name" value="Actinin_actin-bd_CS"/>
</dbReference>
<feature type="region of interest" description="Disordered" evidence="10">
    <location>
        <begin position="708"/>
        <end position="727"/>
    </location>
</feature>
<feature type="transmembrane region" description="Helical" evidence="11">
    <location>
        <begin position="941"/>
        <end position="958"/>
    </location>
</feature>
<feature type="region of interest" description="Disordered" evidence="10">
    <location>
        <begin position="560"/>
        <end position="579"/>
    </location>
</feature>
<keyword evidence="7" id="KW-0009">Actin-binding</keyword>
<evidence type="ECO:0000256" key="6">
    <source>
        <dbReference type="ARBA" id="ARBA00023136"/>
    </source>
</evidence>
<dbReference type="InterPro" id="IPR052403">
    <property type="entry name" value="LINC-complex_assoc"/>
</dbReference>
<dbReference type="PROSITE" id="PS50021">
    <property type="entry name" value="CH"/>
    <property type="match status" value="2"/>
</dbReference>
<dbReference type="Proteomes" id="UP000008672">
    <property type="component" value="Unassembled WGS sequence"/>
</dbReference>
<protein>
    <recommendedName>
        <fullName evidence="8">Calmin</fullName>
    </recommendedName>
    <alternativeName>
        <fullName evidence="9">Calponin-like transmembrane domain protein</fullName>
    </alternativeName>
</protein>
<dbReference type="FunFam" id="1.10.418.10:FF:000057">
    <property type="entry name" value="Calmin"/>
    <property type="match status" value="1"/>
</dbReference>
<evidence type="ECO:0000256" key="5">
    <source>
        <dbReference type="ARBA" id="ARBA00022989"/>
    </source>
</evidence>
<keyword evidence="4" id="KW-0677">Repeat</keyword>
<evidence type="ECO:0000256" key="8">
    <source>
        <dbReference type="ARBA" id="ARBA00070333"/>
    </source>
</evidence>
<keyword evidence="14" id="KW-1185">Reference proteome</keyword>
<evidence type="ECO:0000256" key="2">
    <source>
        <dbReference type="ARBA" id="ARBA00022553"/>
    </source>
</evidence>
<dbReference type="STRING" id="7897.ENSLACP00000023101"/>
<evidence type="ECO:0000313" key="13">
    <source>
        <dbReference type="Ensembl" id="ENSLACP00000023101.1"/>
    </source>
</evidence>
<keyword evidence="5 11" id="KW-1133">Transmembrane helix</keyword>
<dbReference type="OrthoDB" id="10017054at2759"/>
<feature type="compositionally biased region" description="Low complexity" evidence="10">
    <location>
        <begin position="565"/>
        <end position="574"/>
    </location>
</feature>
<dbReference type="EMBL" id="AFYH01145488">
    <property type="status" value="NOT_ANNOTATED_CDS"/>
    <property type="molecule type" value="Genomic_DNA"/>
</dbReference>
<evidence type="ECO:0000256" key="11">
    <source>
        <dbReference type="SAM" id="Phobius"/>
    </source>
</evidence>
<dbReference type="GO" id="GO:0051015">
    <property type="term" value="F:actin filament binding"/>
    <property type="evidence" value="ECO:0007669"/>
    <property type="project" value="TreeGrafter"/>
</dbReference>
<feature type="region of interest" description="Disordered" evidence="10">
    <location>
        <begin position="904"/>
        <end position="937"/>
    </location>
</feature>
<dbReference type="CDD" id="cd21191">
    <property type="entry name" value="CH_CLMN_rpt1"/>
    <property type="match status" value="1"/>
</dbReference>
<dbReference type="GeneID" id="102354621"/>
<reference evidence="13" key="3">
    <citation type="submission" date="2025-09" db="UniProtKB">
        <authorList>
            <consortium name="Ensembl"/>
        </authorList>
    </citation>
    <scope>IDENTIFICATION</scope>
</reference>
<evidence type="ECO:0000256" key="4">
    <source>
        <dbReference type="ARBA" id="ARBA00022737"/>
    </source>
</evidence>
<dbReference type="GO" id="GO:0005640">
    <property type="term" value="C:nuclear outer membrane"/>
    <property type="evidence" value="ECO:0007669"/>
    <property type="project" value="TreeGrafter"/>
</dbReference>
<dbReference type="GO" id="GO:0005737">
    <property type="term" value="C:cytoplasm"/>
    <property type="evidence" value="ECO:0007669"/>
    <property type="project" value="TreeGrafter"/>
</dbReference>
<dbReference type="Bgee" id="ENSLACG00000022578">
    <property type="expression patterns" value="Expressed in pelvic fin"/>
</dbReference>
<dbReference type="InterPro" id="IPR047826">
    <property type="entry name" value="CLMN_CH_second"/>
</dbReference>
<feature type="region of interest" description="Disordered" evidence="10">
    <location>
        <begin position="383"/>
        <end position="402"/>
    </location>
</feature>
<evidence type="ECO:0000256" key="1">
    <source>
        <dbReference type="ARBA" id="ARBA00004211"/>
    </source>
</evidence>
<reference evidence="14" key="1">
    <citation type="submission" date="2011-08" db="EMBL/GenBank/DDBJ databases">
        <title>The draft genome of Latimeria chalumnae.</title>
        <authorList>
            <person name="Di Palma F."/>
            <person name="Alfoldi J."/>
            <person name="Johnson J."/>
            <person name="Berlin A."/>
            <person name="Gnerre S."/>
            <person name="Jaffe D."/>
            <person name="MacCallum I."/>
            <person name="Young S."/>
            <person name="Walker B.J."/>
            <person name="Lander E."/>
            <person name="Lindblad-Toh K."/>
        </authorList>
    </citation>
    <scope>NUCLEOTIDE SEQUENCE [LARGE SCALE GENOMIC DNA]</scope>
    <source>
        <strain evidence="14">Wild caught</strain>
    </source>
</reference>
<feature type="domain" description="Calponin-homology (CH)" evidence="12">
    <location>
        <begin position="187"/>
        <end position="291"/>
    </location>
</feature>
<dbReference type="GO" id="GO:0034993">
    <property type="term" value="C:meiotic nuclear membrane microtubule tethering complex"/>
    <property type="evidence" value="ECO:0007669"/>
    <property type="project" value="TreeGrafter"/>
</dbReference>
<evidence type="ECO:0000313" key="14">
    <source>
        <dbReference type="Proteomes" id="UP000008672"/>
    </source>
</evidence>
<dbReference type="InterPro" id="IPR036872">
    <property type="entry name" value="CH_dom_sf"/>
</dbReference>
<dbReference type="GeneTree" id="ENSGT00940000159056"/>